<proteinExistence type="inferred from homology"/>
<feature type="transmembrane region" description="Helical" evidence="11">
    <location>
        <begin position="425"/>
        <end position="442"/>
    </location>
</feature>
<protein>
    <recommendedName>
        <fullName evidence="11">Zinc metalloprotease</fullName>
        <ecNumber evidence="11">3.4.24.-</ecNumber>
    </recommendedName>
</protein>
<comment type="subcellular location">
    <subcellularLocation>
        <location evidence="2">Membrane</location>
        <topology evidence="2">Multi-pass membrane protein</topology>
    </subcellularLocation>
</comment>
<evidence type="ECO:0000313" key="13">
    <source>
        <dbReference type="EMBL" id="TCK74024.1"/>
    </source>
</evidence>
<dbReference type="SUPFAM" id="SSF50156">
    <property type="entry name" value="PDZ domain-like"/>
    <property type="match status" value="2"/>
</dbReference>
<feature type="domain" description="PDZ" evidence="12">
    <location>
        <begin position="208"/>
        <end position="281"/>
    </location>
</feature>
<dbReference type="InterPro" id="IPR036034">
    <property type="entry name" value="PDZ_sf"/>
</dbReference>
<dbReference type="EC" id="3.4.24.-" evidence="11"/>
<evidence type="ECO:0000256" key="7">
    <source>
        <dbReference type="ARBA" id="ARBA00022833"/>
    </source>
</evidence>
<dbReference type="GO" id="GO:0006508">
    <property type="term" value="P:proteolysis"/>
    <property type="evidence" value="ECO:0007669"/>
    <property type="project" value="UniProtKB-KW"/>
</dbReference>
<sequence length="456" mass="50465">MPFAVTATLSMLVVLGIMVLVHEFGHFIVAKLCGVRVEVFSIGFGTRLLGFRRGDTDYRLSLLPLGGYVKMSGENPAEQRTGDPGEFAAHPRWQRMLIGLAGPFANFILAFVLMTGLYMMHNEVDQYLSGPAIVDFVPQNSAAAHSGIQHGDRIVQFDHDHNPTWEQLRIRAALDVNSTVPITVERQVNGETQQISTHLFLADSSKDGDFDIETMLIPRFQSTPLRVQHVESGYPAQKAGVKDNDYILSVNGVELHSTPALVAYLQQQSGAPATLTIKRGTQVFPVTVHPIWADDGAGHMGYRLGFNAYLPPFKVEQLPFPQAVKHSVTFNLHNSGYILDVVHRLFTRHSNVQQLQGPIGIARQTGEAVSMPGWQPIIGLMALISLNLGIMNLLPIPILDGGMILLLLVEGTLRRDLNQQLKERIYQAAFIVLILFFAFIMLNDVSKLSLFSKLKP</sequence>
<dbReference type="RefSeq" id="WP_131994464.1">
    <property type="nucleotide sequence ID" value="NZ_SMGK01000002.1"/>
</dbReference>
<dbReference type="GO" id="GO:0046872">
    <property type="term" value="F:metal ion binding"/>
    <property type="evidence" value="ECO:0007669"/>
    <property type="project" value="UniProtKB-KW"/>
</dbReference>
<reference evidence="13 14" key="1">
    <citation type="submission" date="2019-03" db="EMBL/GenBank/DDBJ databases">
        <title>Genomic Encyclopedia of Type Strains, Phase IV (KMG-IV): sequencing the most valuable type-strain genomes for metagenomic binning, comparative biology and taxonomic classification.</title>
        <authorList>
            <person name="Goeker M."/>
        </authorList>
    </citation>
    <scope>NUCLEOTIDE SEQUENCE [LARGE SCALE GENOMIC DNA]</scope>
    <source>
        <strain evidence="13 14">DSM 103428</strain>
    </source>
</reference>
<accession>A0A4R1L782</accession>
<dbReference type="GO" id="GO:0004222">
    <property type="term" value="F:metalloendopeptidase activity"/>
    <property type="evidence" value="ECO:0007669"/>
    <property type="project" value="InterPro"/>
</dbReference>
<dbReference type="Pfam" id="PF02163">
    <property type="entry name" value="Peptidase_M50"/>
    <property type="match status" value="1"/>
</dbReference>
<dbReference type="InterPro" id="IPR041489">
    <property type="entry name" value="PDZ_6"/>
</dbReference>
<evidence type="ECO:0000256" key="4">
    <source>
        <dbReference type="ARBA" id="ARBA00022670"/>
    </source>
</evidence>
<dbReference type="AlphaFoldDB" id="A0A4R1L782"/>
<evidence type="ECO:0000256" key="6">
    <source>
        <dbReference type="ARBA" id="ARBA00022801"/>
    </source>
</evidence>
<dbReference type="GO" id="GO:0016020">
    <property type="term" value="C:membrane"/>
    <property type="evidence" value="ECO:0007669"/>
    <property type="project" value="UniProtKB-SubCell"/>
</dbReference>
<keyword evidence="7 11" id="KW-0862">Zinc</keyword>
<dbReference type="InterPro" id="IPR001478">
    <property type="entry name" value="PDZ"/>
</dbReference>
<dbReference type="OrthoDB" id="9782003at2"/>
<name>A0A4R1L782_9BACT</name>
<comment type="caution">
    <text evidence="13">The sequence shown here is derived from an EMBL/GenBank/DDBJ whole genome shotgun (WGS) entry which is preliminary data.</text>
</comment>
<evidence type="ECO:0000256" key="11">
    <source>
        <dbReference type="RuleBase" id="RU362031"/>
    </source>
</evidence>
<evidence type="ECO:0000256" key="5">
    <source>
        <dbReference type="ARBA" id="ARBA00022692"/>
    </source>
</evidence>
<feature type="transmembrane region" description="Helical" evidence="11">
    <location>
        <begin position="6"/>
        <end position="29"/>
    </location>
</feature>
<evidence type="ECO:0000256" key="2">
    <source>
        <dbReference type="ARBA" id="ARBA00004141"/>
    </source>
</evidence>
<evidence type="ECO:0000256" key="10">
    <source>
        <dbReference type="ARBA" id="ARBA00023136"/>
    </source>
</evidence>
<keyword evidence="6 11" id="KW-0378">Hydrolase</keyword>
<keyword evidence="9 11" id="KW-0482">Metalloprotease</keyword>
<evidence type="ECO:0000256" key="9">
    <source>
        <dbReference type="ARBA" id="ARBA00023049"/>
    </source>
</evidence>
<dbReference type="SMART" id="SM00228">
    <property type="entry name" value="PDZ"/>
    <property type="match status" value="2"/>
</dbReference>
<keyword evidence="10 11" id="KW-0472">Membrane</keyword>
<keyword evidence="5 11" id="KW-0812">Transmembrane</keyword>
<keyword evidence="14" id="KW-1185">Reference proteome</keyword>
<dbReference type="EMBL" id="SMGK01000002">
    <property type="protein sequence ID" value="TCK74024.1"/>
    <property type="molecule type" value="Genomic_DNA"/>
</dbReference>
<evidence type="ECO:0000313" key="14">
    <source>
        <dbReference type="Proteomes" id="UP000295210"/>
    </source>
</evidence>
<comment type="similarity">
    <text evidence="3 11">Belongs to the peptidase M50B family.</text>
</comment>
<evidence type="ECO:0000256" key="1">
    <source>
        <dbReference type="ARBA" id="ARBA00001947"/>
    </source>
</evidence>
<dbReference type="CDD" id="cd06163">
    <property type="entry name" value="S2P-M50_PDZ_RseP-like"/>
    <property type="match status" value="1"/>
</dbReference>
<dbReference type="PANTHER" id="PTHR42837">
    <property type="entry name" value="REGULATOR OF SIGMA-E PROTEASE RSEP"/>
    <property type="match status" value="1"/>
</dbReference>
<keyword evidence="11" id="KW-0479">Metal-binding</keyword>
<organism evidence="13 14">
    <name type="scientific">Acidipila rosea</name>
    <dbReference type="NCBI Taxonomy" id="768535"/>
    <lineage>
        <taxon>Bacteria</taxon>
        <taxon>Pseudomonadati</taxon>
        <taxon>Acidobacteriota</taxon>
        <taxon>Terriglobia</taxon>
        <taxon>Terriglobales</taxon>
        <taxon>Acidobacteriaceae</taxon>
        <taxon>Acidipila</taxon>
    </lineage>
</organism>
<dbReference type="Proteomes" id="UP000295210">
    <property type="component" value="Unassembled WGS sequence"/>
</dbReference>
<feature type="domain" description="PDZ" evidence="12">
    <location>
        <begin position="107"/>
        <end position="188"/>
    </location>
</feature>
<gene>
    <name evidence="13" type="ORF">C7378_1644</name>
</gene>
<comment type="cofactor">
    <cofactor evidence="1 11">
        <name>Zn(2+)</name>
        <dbReference type="ChEBI" id="CHEBI:29105"/>
    </cofactor>
</comment>
<evidence type="ECO:0000256" key="3">
    <source>
        <dbReference type="ARBA" id="ARBA00007931"/>
    </source>
</evidence>
<dbReference type="InterPro" id="IPR008915">
    <property type="entry name" value="Peptidase_M50"/>
</dbReference>
<dbReference type="NCBIfam" id="TIGR00054">
    <property type="entry name" value="RIP metalloprotease RseP"/>
    <property type="match status" value="1"/>
</dbReference>
<feature type="transmembrane region" description="Helical" evidence="11">
    <location>
        <begin position="393"/>
        <end position="413"/>
    </location>
</feature>
<evidence type="ECO:0000256" key="8">
    <source>
        <dbReference type="ARBA" id="ARBA00022989"/>
    </source>
</evidence>
<keyword evidence="8 11" id="KW-1133">Transmembrane helix</keyword>
<dbReference type="Gene3D" id="2.30.42.10">
    <property type="match status" value="2"/>
</dbReference>
<dbReference type="InterPro" id="IPR004387">
    <property type="entry name" value="Pept_M50_Zn"/>
</dbReference>
<feature type="transmembrane region" description="Helical" evidence="11">
    <location>
        <begin position="97"/>
        <end position="120"/>
    </location>
</feature>
<dbReference type="PANTHER" id="PTHR42837:SF2">
    <property type="entry name" value="MEMBRANE METALLOPROTEASE ARASP2, CHLOROPLASTIC-RELATED"/>
    <property type="match status" value="1"/>
</dbReference>
<evidence type="ECO:0000259" key="12">
    <source>
        <dbReference type="SMART" id="SM00228"/>
    </source>
</evidence>
<dbReference type="Pfam" id="PF17820">
    <property type="entry name" value="PDZ_6"/>
    <property type="match status" value="1"/>
</dbReference>
<keyword evidence="4 13" id="KW-0645">Protease</keyword>